<dbReference type="PIRSF" id="PIRSF006171">
    <property type="entry name" value="RR_citrat_malat"/>
    <property type="match status" value="1"/>
</dbReference>
<evidence type="ECO:0000313" key="11">
    <source>
        <dbReference type="EMBL" id="MCM2676068.1"/>
    </source>
</evidence>
<dbReference type="InterPro" id="IPR024187">
    <property type="entry name" value="Sig_transdc_resp-reg_cit/mal"/>
</dbReference>
<dbReference type="Gene3D" id="3.40.50.2300">
    <property type="match status" value="1"/>
</dbReference>
<evidence type="ECO:0000256" key="7">
    <source>
        <dbReference type="ARBA" id="ARBA00023159"/>
    </source>
</evidence>
<dbReference type="Proteomes" id="UP001203665">
    <property type="component" value="Unassembled WGS sequence"/>
</dbReference>
<dbReference type="PANTHER" id="PTHR45526:SF1">
    <property type="entry name" value="TRANSCRIPTIONAL REGULATORY PROTEIN DCUR-RELATED"/>
    <property type="match status" value="1"/>
</dbReference>
<keyword evidence="5" id="KW-0805">Transcription regulation</keyword>
<dbReference type="InterPro" id="IPR036390">
    <property type="entry name" value="WH_DNA-bd_sf"/>
</dbReference>
<dbReference type="CDD" id="cd19925">
    <property type="entry name" value="REC_citrate_TCS"/>
    <property type="match status" value="1"/>
</dbReference>
<reference evidence="11" key="1">
    <citation type="submission" date="2022-06" db="EMBL/GenBank/DDBJ databases">
        <title>Alkalicoccobacillus porphyridii sp. nov., isolated from a marine red alga, Porphyridium purpureum and reclassification of Shouchella plakortidis and Shouchella gibsonii as Alkalicoccobacillus plakortidis comb. nov. and Alkalicoccobacillus gibsonii comb. nov.</title>
        <authorList>
            <person name="Kim K.H."/>
            <person name="Lee J.K."/>
            <person name="Han D.M."/>
            <person name="Baek J.H."/>
            <person name="Jeon C.O."/>
        </authorList>
    </citation>
    <scope>NUCLEOTIDE SEQUENCE</scope>
    <source>
        <strain evidence="11">DSM 19153</strain>
    </source>
</reference>
<dbReference type="EMBL" id="JAMQJY010000001">
    <property type="protein sequence ID" value="MCM2676068.1"/>
    <property type="molecule type" value="Genomic_DNA"/>
</dbReference>
<keyword evidence="12" id="KW-1185">Reference proteome</keyword>
<keyword evidence="7" id="KW-0010">Activator</keyword>
<evidence type="ECO:0000256" key="5">
    <source>
        <dbReference type="ARBA" id="ARBA00023015"/>
    </source>
</evidence>
<proteinExistence type="predicted"/>
<sequence length="239" mass="27590">MINVLIIEDDPMVAKFNGIYLERVAGFSLVGTANTIKTAWEILEKEEVHLILLDIYINHENGLELLTELRSKSMETDVIVVSSANDQTSIQMALRFGAVDYLMKPFEFERFKEALSQYAHQFNQLQTEALKQEELDHLFLSRNRVDESGQEELPKGITKHTFLRVLKEIKHFDSWFSTADLAVASSISRVSLRKYLRYLEESEFLEMEVSYEGSGRPLQQYKVSAKGNEYMMSLFLGEK</sequence>
<evidence type="ECO:0000313" key="12">
    <source>
        <dbReference type="Proteomes" id="UP001203665"/>
    </source>
</evidence>
<dbReference type="InterPro" id="IPR051271">
    <property type="entry name" value="2C-system_Tx_regulators"/>
</dbReference>
<comment type="caution">
    <text evidence="11">The sequence shown here is derived from an EMBL/GenBank/DDBJ whole genome shotgun (WGS) entry which is preliminary data.</text>
</comment>
<protein>
    <submittedName>
        <fullName evidence="11">Response regulator</fullName>
    </submittedName>
</protein>
<dbReference type="InterPro" id="IPR001789">
    <property type="entry name" value="Sig_transdc_resp-reg_receiver"/>
</dbReference>
<comment type="subcellular location">
    <subcellularLocation>
        <location evidence="1">Cytoplasm</location>
    </subcellularLocation>
</comment>
<dbReference type="PROSITE" id="PS50110">
    <property type="entry name" value="RESPONSE_REGULATORY"/>
    <property type="match status" value="1"/>
</dbReference>
<evidence type="ECO:0000256" key="3">
    <source>
        <dbReference type="ARBA" id="ARBA00022553"/>
    </source>
</evidence>
<keyword evidence="8" id="KW-0804">Transcription</keyword>
<gene>
    <name evidence="11" type="ORF">NDM98_11560</name>
</gene>
<evidence type="ECO:0000256" key="2">
    <source>
        <dbReference type="ARBA" id="ARBA00022490"/>
    </source>
</evidence>
<dbReference type="Pfam" id="PF00072">
    <property type="entry name" value="Response_reg"/>
    <property type="match status" value="1"/>
</dbReference>
<dbReference type="SUPFAM" id="SSF52172">
    <property type="entry name" value="CheY-like"/>
    <property type="match status" value="1"/>
</dbReference>
<dbReference type="RefSeq" id="WP_251607688.1">
    <property type="nucleotide sequence ID" value="NZ_JAMQJY010000001.1"/>
</dbReference>
<dbReference type="InterPro" id="IPR011006">
    <property type="entry name" value="CheY-like_superfamily"/>
</dbReference>
<evidence type="ECO:0000256" key="6">
    <source>
        <dbReference type="ARBA" id="ARBA00023125"/>
    </source>
</evidence>
<evidence type="ECO:0000259" key="10">
    <source>
        <dbReference type="PROSITE" id="PS50110"/>
    </source>
</evidence>
<dbReference type="SUPFAM" id="SSF46785">
    <property type="entry name" value="Winged helix' DNA-binding domain"/>
    <property type="match status" value="1"/>
</dbReference>
<feature type="modified residue" description="4-aspartylphosphate" evidence="9">
    <location>
        <position position="54"/>
    </location>
</feature>
<keyword evidence="6" id="KW-0238">DNA-binding</keyword>
<evidence type="ECO:0000256" key="1">
    <source>
        <dbReference type="ARBA" id="ARBA00004496"/>
    </source>
</evidence>
<evidence type="ECO:0000256" key="9">
    <source>
        <dbReference type="PROSITE-ProRule" id="PRU00169"/>
    </source>
</evidence>
<evidence type="ECO:0000256" key="4">
    <source>
        <dbReference type="ARBA" id="ARBA00023012"/>
    </source>
</evidence>
<evidence type="ECO:0000256" key="8">
    <source>
        <dbReference type="ARBA" id="ARBA00023163"/>
    </source>
</evidence>
<keyword evidence="2" id="KW-0963">Cytoplasm</keyword>
<organism evidence="11 12">
    <name type="scientific">Alkalicoccobacillus plakortidis</name>
    <dbReference type="NCBI Taxonomy" id="444060"/>
    <lineage>
        <taxon>Bacteria</taxon>
        <taxon>Bacillati</taxon>
        <taxon>Bacillota</taxon>
        <taxon>Bacilli</taxon>
        <taxon>Bacillales</taxon>
        <taxon>Bacillaceae</taxon>
        <taxon>Alkalicoccobacillus</taxon>
    </lineage>
</organism>
<keyword evidence="3 9" id="KW-0597">Phosphoprotein</keyword>
<feature type="domain" description="Response regulatory" evidence="10">
    <location>
        <begin position="3"/>
        <end position="119"/>
    </location>
</feature>
<dbReference type="SMART" id="SM00448">
    <property type="entry name" value="REC"/>
    <property type="match status" value="1"/>
</dbReference>
<name>A0ABT0XJI8_9BACI</name>
<dbReference type="PANTHER" id="PTHR45526">
    <property type="entry name" value="TRANSCRIPTIONAL REGULATORY PROTEIN DPIA"/>
    <property type="match status" value="1"/>
</dbReference>
<keyword evidence="4" id="KW-0902">Two-component regulatory system</keyword>
<accession>A0ABT0XJI8</accession>